<comment type="similarity">
    <text evidence="9">Belongs to the dicarboxylate/amino acid:cation symporter (DAACS) (TC 2.A.23) family.</text>
</comment>
<gene>
    <name evidence="9 10" type="primary">sstT</name>
    <name evidence="10" type="ORF">GJU80_05845</name>
</gene>
<feature type="transmembrane region" description="Helical" evidence="9">
    <location>
        <begin position="324"/>
        <end position="345"/>
    </location>
</feature>
<dbReference type="AlphaFoldDB" id="A0A5Q3S7I2"/>
<comment type="catalytic activity">
    <reaction evidence="9">
        <text>L-serine(in) + Na(+)(in) = L-serine(out) + Na(+)(out)</text>
        <dbReference type="Rhea" id="RHEA:29575"/>
        <dbReference type="ChEBI" id="CHEBI:29101"/>
        <dbReference type="ChEBI" id="CHEBI:33384"/>
    </reaction>
</comment>
<dbReference type="PRINTS" id="PR00173">
    <property type="entry name" value="EDTRNSPORT"/>
</dbReference>
<feature type="transmembrane region" description="Helical" evidence="9">
    <location>
        <begin position="288"/>
        <end position="312"/>
    </location>
</feature>
<dbReference type="PANTHER" id="PTHR42865:SF8">
    <property type="entry name" value="SERINE_THREONINE TRANSPORTER SSTT"/>
    <property type="match status" value="1"/>
</dbReference>
<dbReference type="SUPFAM" id="SSF118215">
    <property type="entry name" value="Proton glutamate symport protein"/>
    <property type="match status" value="1"/>
</dbReference>
<proteinExistence type="inferred from homology"/>
<feature type="transmembrane region" description="Helical" evidence="9">
    <location>
        <begin position="142"/>
        <end position="162"/>
    </location>
</feature>
<dbReference type="GO" id="GO:0005295">
    <property type="term" value="F:neutral L-amino acid:sodium symporter activity"/>
    <property type="evidence" value="ECO:0007669"/>
    <property type="project" value="TreeGrafter"/>
</dbReference>
<dbReference type="PANTHER" id="PTHR42865">
    <property type="entry name" value="PROTON/GLUTAMATE-ASPARTATE SYMPORTER"/>
    <property type="match status" value="1"/>
</dbReference>
<feature type="transmembrane region" description="Helical" evidence="9">
    <location>
        <begin position="81"/>
        <end position="104"/>
    </location>
</feature>
<dbReference type="FunFam" id="1.10.3860.10:FF:000003">
    <property type="entry name" value="Serine/threonine transporter sstT"/>
    <property type="match status" value="1"/>
</dbReference>
<feature type="transmembrane region" description="Helical" evidence="9">
    <location>
        <begin position="351"/>
        <end position="379"/>
    </location>
</feature>
<keyword evidence="6 9" id="KW-0029">Amino-acid transport</keyword>
<name>A0A5Q3S7I2_9NEIS</name>
<evidence type="ECO:0000256" key="4">
    <source>
        <dbReference type="ARBA" id="ARBA00022692"/>
    </source>
</evidence>
<dbReference type="Pfam" id="PF00375">
    <property type="entry name" value="SDF"/>
    <property type="match status" value="1"/>
</dbReference>
<evidence type="ECO:0000256" key="6">
    <source>
        <dbReference type="ARBA" id="ARBA00022970"/>
    </source>
</evidence>
<dbReference type="RefSeq" id="WP_095503526.1">
    <property type="nucleotide sequence ID" value="NZ_CP046027.1"/>
</dbReference>
<keyword evidence="3 9" id="KW-1003">Cell membrane</keyword>
<feature type="transmembrane region" description="Helical" evidence="9">
    <location>
        <begin position="218"/>
        <end position="240"/>
    </location>
</feature>
<evidence type="ECO:0000256" key="7">
    <source>
        <dbReference type="ARBA" id="ARBA00022989"/>
    </source>
</evidence>
<feature type="transmembrane region" description="Helical" evidence="9">
    <location>
        <begin position="191"/>
        <end position="212"/>
    </location>
</feature>
<evidence type="ECO:0000256" key="3">
    <source>
        <dbReference type="ARBA" id="ARBA00022475"/>
    </source>
</evidence>
<dbReference type="GO" id="GO:0015826">
    <property type="term" value="P:threonine transport"/>
    <property type="evidence" value="ECO:0007669"/>
    <property type="project" value="InterPro"/>
</dbReference>
<evidence type="ECO:0000313" key="10">
    <source>
        <dbReference type="EMBL" id="MRN38019.1"/>
    </source>
</evidence>
<dbReference type="InterPro" id="IPR001991">
    <property type="entry name" value="Na-dicarboxylate_symporter"/>
</dbReference>
<evidence type="ECO:0000256" key="2">
    <source>
        <dbReference type="ARBA" id="ARBA00022448"/>
    </source>
</evidence>
<dbReference type="InterPro" id="IPR023025">
    <property type="entry name" value="Ser_Thr_transp_SstT"/>
</dbReference>
<accession>A0A5Q3S7I2</accession>
<reference evidence="10" key="1">
    <citation type="journal article" name="Emerg. Infect. Dis.">
        <title>Two cases of a newly characterized neisseria species.</title>
        <authorList>
            <person name="Mustapha M."/>
            <person name="Lemos A.P.S."/>
            <person name="Harrison L.H."/>
            <person name="Vantyne D."/>
            <person name="Sacchi C.T."/>
        </authorList>
    </citation>
    <scope>NUCLEOTIDE SEQUENCE</scope>
    <source>
        <strain evidence="10">N.95.16</strain>
    </source>
</reference>
<evidence type="ECO:0000256" key="9">
    <source>
        <dbReference type="HAMAP-Rule" id="MF_01582"/>
    </source>
</evidence>
<keyword evidence="5 9" id="KW-0769">Symport</keyword>
<comment type="caution">
    <text evidence="10">The sequence shown here is derived from an EMBL/GenBank/DDBJ whole genome shotgun (WGS) entry which is preliminary data.</text>
</comment>
<evidence type="ECO:0000256" key="5">
    <source>
        <dbReference type="ARBA" id="ARBA00022847"/>
    </source>
</evidence>
<keyword evidence="4 9" id="KW-0812">Transmembrane</keyword>
<dbReference type="InterPro" id="IPR036458">
    <property type="entry name" value="Na:dicarbo_symporter_sf"/>
</dbReference>
<evidence type="ECO:0000313" key="11">
    <source>
        <dbReference type="Proteomes" id="UP000486297"/>
    </source>
</evidence>
<comment type="subcellular location">
    <subcellularLocation>
        <location evidence="9">Cell membrane</location>
        <topology evidence="9">Multi-pass membrane protein</topology>
    </subcellularLocation>
    <subcellularLocation>
        <location evidence="1">Membrane</location>
        <topology evidence="1">Multi-pass membrane protein</topology>
    </subcellularLocation>
</comment>
<protein>
    <recommendedName>
        <fullName evidence="9">Serine/threonine transporter SstT</fullName>
    </recommendedName>
    <alternativeName>
        <fullName evidence="9">Na(+)/serine-threonine symporter</fullName>
    </alternativeName>
</protein>
<sequence length="406" mass="41934">MSSENPLLNAVNSVSLVKQIAIGLVIGIVVGWIAPNAGLAVGLLGSLFVGALKAVAPVLVFILVVAAISQHRRGNEAYIKPIIGLYIVGTFASALVAVLASMMFPTHIVLSSASDISTTPPSGIVEVLKTLLMNLVANPVNAIANANYIGILAWGLVLGFAIRNHGSDTTRQVVADLADAISTVVKWVIKFAPLGIFGLVASTVAETGFGALASYAQLLAVLLGCMLFIALVVNPLIVWWKIRRNPYPLVLTCLRESGVTAFFTRSSAANIPVNMALAKKLGLHEDTYSISIPLGATINMSGAAITITVLSLAAAHTLGIQVDFFTALLLSLVATAGACGASGVAGGSLLLIPMACALFGISNDVAMQVVAVGFIIGVLQDSAETALNSSTDVLFTAAADMSRNRE</sequence>
<dbReference type="EMBL" id="WJXO01000001">
    <property type="protein sequence ID" value="MRN38019.1"/>
    <property type="molecule type" value="Genomic_DNA"/>
</dbReference>
<keyword evidence="2 9" id="KW-0813">Transport</keyword>
<feature type="transmembrane region" description="Helical" evidence="9">
    <location>
        <begin position="20"/>
        <end position="41"/>
    </location>
</feature>
<dbReference type="NCBIfam" id="NF010151">
    <property type="entry name" value="PRK13628.1"/>
    <property type="match status" value="1"/>
</dbReference>
<keyword evidence="8 9" id="KW-0472">Membrane</keyword>
<organism evidence="10 11">
    <name type="scientific">Neisseria brasiliensis</name>
    <dbReference type="NCBI Taxonomy" id="2666100"/>
    <lineage>
        <taxon>Bacteria</taxon>
        <taxon>Pseudomonadati</taxon>
        <taxon>Pseudomonadota</taxon>
        <taxon>Betaproteobacteria</taxon>
        <taxon>Neisseriales</taxon>
        <taxon>Neisseriaceae</taxon>
        <taxon>Neisseria</taxon>
    </lineage>
</organism>
<dbReference type="Proteomes" id="UP000486297">
    <property type="component" value="Unassembled WGS sequence"/>
</dbReference>
<dbReference type="HAMAP" id="MF_01582">
    <property type="entry name" value="Ser_Thr_transp_SstT"/>
    <property type="match status" value="1"/>
</dbReference>
<evidence type="ECO:0000256" key="8">
    <source>
        <dbReference type="ARBA" id="ARBA00023136"/>
    </source>
</evidence>
<dbReference type="GO" id="GO:0032329">
    <property type="term" value="P:serine transport"/>
    <property type="evidence" value="ECO:0007669"/>
    <property type="project" value="InterPro"/>
</dbReference>
<dbReference type="Gene3D" id="1.10.3860.10">
    <property type="entry name" value="Sodium:dicarboxylate symporter"/>
    <property type="match status" value="1"/>
</dbReference>
<keyword evidence="11" id="KW-1185">Reference proteome</keyword>
<dbReference type="GO" id="GO:0005886">
    <property type="term" value="C:plasma membrane"/>
    <property type="evidence" value="ECO:0007669"/>
    <property type="project" value="UniProtKB-SubCell"/>
</dbReference>
<feature type="transmembrane region" description="Helical" evidence="9">
    <location>
        <begin position="47"/>
        <end position="69"/>
    </location>
</feature>
<comment type="function">
    <text evidence="9">Involved in the import of serine and threonine into the cell, with the concomitant import of sodium (symport system).</text>
</comment>
<comment type="catalytic activity">
    <reaction evidence="9">
        <text>L-threonine(in) + Na(+)(in) = L-threonine(out) + Na(+)(out)</text>
        <dbReference type="Rhea" id="RHEA:69999"/>
        <dbReference type="ChEBI" id="CHEBI:29101"/>
        <dbReference type="ChEBI" id="CHEBI:57926"/>
    </reaction>
</comment>
<evidence type="ECO:0000256" key="1">
    <source>
        <dbReference type="ARBA" id="ARBA00004141"/>
    </source>
</evidence>
<keyword evidence="7 9" id="KW-1133">Transmembrane helix</keyword>